<reference evidence="2 3" key="1">
    <citation type="submission" date="2018-10" db="EMBL/GenBank/DDBJ databases">
        <title>An updated phylogeny of the Alphaproteobacteria reveals that the parasitic Rickettsiales and Holosporales have independent origins.</title>
        <authorList>
            <person name="Munoz-Gomez S.A."/>
            <person name="Hess S."/>
            <person name="Burger G."/>
            <person name="Lang B.F."/>
            <person name="Susko E."/>
            <person name="Slamovits C.H."/>
            <person name="Roger A.J."/>
        </authorList>
    </citation>
    <scope>NUCLEOTIDE SEQUENCE [LARGE SCALE GENOMIC DNA]</scope>
    <source>
        <strain evidence="2">HOLO01</strain>
    </source>
</reference>
<accession>A0A4Q7DL33</accession>
<name>A0A4Q7DL33_9PROT</name>
<protein>
    <submittedName>
        <fullName evidence="2">Metal-dependent hydrolase</fullName>
    </submittedName>
</protein>
<keyword evidence="2" id="KW-0378">Hydrolase</keyword>
<dbReference type="OrthoDB" id="110250at2"/>
<keyword evidence="1" id="KW-0472">Membrane</keyword>
<evidence type="ECO:0000313" key="3">
    <source>
        <dbReference type="Proteomes" id="UP000293550"/>
    </source>
</evidence>
<evidence type="ECO:0000313" key="2">
    <source>
        <dbReference type="EMBL" id="RZI45406.1"/>
    </source>
</evidence>
<feature type="transmembrane region" description="Helical" evidence="1">
    <location>
        <begin position="93"/>
        <end position="114"/>
    </location>
</feature>
<sequence length="340" mass="38030">MDLVTQGILGASVGQVGFQKSLGRRALGWGAAIGMLPDLDVLVRFSSNPFAEILYHRGVTHSLWFGPVLGPVLGYLVWRWYQAKGKDDSLSAWVGLMIWALLTHPLLDLFTVYGTQLLAPFSNHRFALSAIPIIDPVYSLTLLASVLVGLFFPLRRLLVTTCSALALILTTGYLFLGLAQNEKAEDLCRSQLATESYSSIPSVKAYTTMFQIFLRRLVVEDNHSLRIGFLSTWAPKTIEWTTFEKPKDIPSYNFLKDPDVAIFTWFTSQRYFVTYGPTNRQITITDNRFGFPGPSLLGLWGVEFEINEKGDRVTPIAKVEFPIGSVGLATILEIFEKAFF</sequence>
<dbReference type="PANTHER" id="PTHR40031">
    <property type="entry name" value="HYPOTHETICAL MEMBRANE SPANNING PROTEIN"/>
    <property type="match status" value="1"/>
</dbReference>
<dbReference type="RefSeq" id="WP_130154456.1">
    <property type="nucleotide sequence ID" value="NZ_SCFB01000014.1"/>
</dbReference>
<feature type="transmembrane region" description="Helical" evidence="1">
    <location>
        <begin position="63"/>
        <end position="81"/>
    </location>
</feature>
<keyword evidence="3" id="KW-1185">Reference proteome</keyword>
<organism evidence="2 3">
    <name type="scientific">Candidatus Finniella inopinata</name>
    <dbReference type="NCBI Taxonomy" id="1696036"/>
    <lineage>
        <taxon>Bacteria</taxon>
        <taxon>Pseudomonadati</taxon>
        <taxon>Pseudomonadota</taxon>
        <taxon>Alphaproteobacteria</taxon>
        <taxon>Holosporales</taxon>
        <taxon>Candidatus Paracaedibacteraceae</taxon>
        <taxon>Candidatus Finniella</taxon>
    </lineage>
</organism>
<dbReference type="Pfam" id="PF04307">
    <property type="entry name" value="YdjM"/>
    <property type="match status" value="1"/>
</dbReference>
<dbReference type="GO" id="GO:0016787">
    <property type="term" value="F:hydrolase activity"/>
    <property type="evidence" value="ECO:0007669"/>
    <property type="project" value="UniProtKB-KW"/>
</dbReference>
<gene>
    <name evidence="2" type="ORF">EQU50_07220</name>
</gene>
<keyword evidence="1" id="KW-0812">Transmembrane</keyword>
<dbReference type="InterPro" id="IPR053170">
    <property type="entry name" value="Transcription_regulator"/>
</dbReference>
<dbReference type="Proteomes" id="UP000293550">
    <property type="component" value="Unassembled WGS sequence"/>
</dbReference>
<feature type="transmembrane region" description="Helical" evidence="1">
    <location>
        <begin position="158"/>
        <end position="179"/>
    </location>
</feature>
<feature type="transmembrane region" description="Helical" evidence="1">
    <location>
        <begin position="126"/>
        <end position="152"/>
    </location>
</feature>
<dbReference type="EMBL" id="SCFB01000014">
    <property type="protein sequence ID" value="RZI45406.1"/>
    <property type="molecule type" value="Genomic_DNA"/>
</dbReference>
<comment type="caution">
    <text evidence="2">The sequence shown here is derived from an EMBL/GenBank/DDBJ whole genome shotgun (WGS) entry which is preliminary data.</text>
</comment>
<keyword evidence="1" id="KW-1133">Transmembrane helix</keyword>
<proteinExistence type="predicted"/>
<evidence type="ECO:0000256" key="1">
    <source>
        <dbReference type="SAM" id="Phobius"/>
    </source>
</evidence>
<dbReference type="InterPro" id="IPR007404">
    <property type="entry name" value="YdjM-like"/>
</dbReference>
<dbReference type="PANTHER" id="PTHR40031:SF1">
    <property type="entry name" value="MEMBRANE-BOUND METAL-DEPENDENT HYDROLASE"/>
    <property type="match status" value="1"/>
</dbReference>
<dbReference type="AlphaFoldDB" id="A0A4Q7DL33"/>